<accession>A0ABT9Z871</accession>
<evidence type="ECO:0000256" key="2">
    <source>
        <dbReference type="ARBA" id="ARBA00022692"/>
    </source>
</evidence>
<dbReference type="PANTHER" id="PTHR43471:SF1">
    <property type="entry name" value="ABC TRANSPORTER PERMEASE PROTEIN NOSY-RELATED"/>
    <property type="match status" value="1"/>
</dbReference>
<evidence type="ECO:0000259" key="6">
    <source>
        <dbReference type="Pfam" id="PF12698"/>
    </source>
</evidence>
<dbReference type="Pfam" id="PF12698">
    <property type="entry name" value="ABC2_membrane_3"/>
    <property type="match status" value="1"/>
</dbReference>
<feature type="transmembrane region" description="Helical" evidence="5">
    <location>
        <begin position="20"/>
        <end position="40"/>
    </location>
</feature>
<evidence type="ECO:0000313" key="7">
    <source>
        <dbReference type="EMBL" id="MDQ0228460.1"/>
    </source>
</evidence>
<dbReference type="PANTHER" id="PTHR43471">
    <property type="entry name" value="ABC TRANSPORTER PERMEASE"/>
    <property type="match status" value="1"/>
</dbReference>
<reference evidence="7 8" key="1">
    <citation type="submission" date="2023-07" db="EMBL/GenBank/DDBJ databases">
        <title>Genomic Encyclopedia of Type Strains, Phase IV (KMG-IV): sequencing the most valuable type-strain genomes for metagenomic binning, comparative biology and taxonomic classification.</title>
        <authorList>
            <person name="Goeker M."/>
        </authorList>
    </citation>
    <scope>NUCLEOTIDE SEQUENCE [LARGE SCALE GENOMIC DNA]</scope>
    <source>
        <strain evidence="7 8">DSM 17723</strain>
    </source>
</reference>
<keyword evidence="3 5" id="KW-1133">Transmembrane helix</keyword>
<keyword evidence="4 5" id="KW-0472">Membrane</keyword>
<feature type="transmembrane region" description="Helical" evidence="5">
    <location>
        <begin position="124"/>
        <end position="147"/>
    </location>
</feature>
<organism evidence="7 8">
    <name type="scientific">Metabacillus niabensis</name>
    <dbReference type="NCBI Taxonomy" id="324854"/>
    <lineage>
        <taxon>Bacteria</taxon>
        <taxon>Bacillati</taxon>
        <taxon>Bacillota</taxon>
        <taxon>Bacilli</taxon>
        <taxon>Bacillales</taxon>
        <taxon>Bacillaceae</taxon>
        <taxon>Metabacillus</taxon>
    </lineage>
</organism>
<proteinExistence type="predicted"/>
<evidence type="ECO:0000256" key="3">
    <source>
        <dbReference type="ARBA" id="ARBA00022989"/>
    </source>
</evidence>
<feature type="transmembrane region" description="Helical" evidence="5">
    <location>
        <begin position="93"/>
        <end position="118"/>
    </location>
</feature>
<feature type="domain" description="ABC-2 type transporter transmembrane" evidence="6">
    <location>
        <begin position="43"/>
        <end position="227"/>
    </location>
</feature>
<dbReference type="EMBL" id="JAUSTZ010000022">
    <property type="protein sequence ID" value="MDQ0228460.1"/>
    <property type="molecule type" value="Genomic_DNA"/>
</dbReference>
<evidence type="ECO:0000256" key="5">
    <source>
        <dbReference type="SAM" id="Phobius"/>
    </source>
</evidence>
<keyword evidence="8" id="KW-1185">Reference proteome</keyword>
<comment type="caution">
    <text evidence="7">The sequence shown here is derived from an EMBL/GenBank/DDBJ whole genome shotgun (WGS) entry which is preliminary data.</text>
</comment>
<gene>
    <name evidence="7" type="ORF">J2S02_004843</name>
</gene>
<dbReference type="RefSeq" id="WP_174879259.1">
    <property type="nucleotide sequence ID" value="NZ_CADEPK010000011.1"/>
</dbReference>
<dbReference type="InterPro" id="IPR013525">
    <property type="entry name" value="ABC2_TM"/>
</dbReference>
<dbReference type="Proteomes" id="UP001232245">
    <property type="component" value="Unassembled WGS sequence"/>
</dbReference>
<evidence type="ECO:0000256" key="1">
    <source>
        <dbReference type="ARBA" id="ARBA00004141"/>
    </source>
</evidence>
<feature type="transmembrane region" description="Helical" evidence="5">
    <location>
        <begin position="208"/>
        <end position="230"/>
    </location>
</feature>
<feature type="transmembrane region" description="Helical" evidence="5">
    <location>
        <begin position="154"/>
        <end position="174"/>
    </location>
</feature>
<evidence type="ECO:0000313" key="8">
    <source>
        <dbReference type="Proteomes" id="UP001232245"/>
    </source>
</evidence>
<evidence type="ECO:0000256" key="4">
    <source>
        <dbReference type="ARBA" id="ARBA00023136"/>
    </source>
</evidence>
<feature type="transmembrane region" description="Helical" evidence="5">
    <location>
        <begin position="52"/>
        <end position="72"/>
    </location>
</feature>
<sequence>MTTFSFKRSAAILQKDYKDVSKNLFVSSSALMPLIIAALYGRFGVETVNEHYLVFNMVFCLVSAYVQCSLIAEEKEKSTLRGLMLSPASSLEILVGKSLLSLLGTLFIIIICAFLTEYLPKNPLVIAISIIISTFFYIGLGTLLGLMTKSVMEASVIILPFIFIFSFGDFLTAFSDRYPFLKVAEFMPNSQLITLANEVQLGANLIDVWSNLAIILIWVAVVFIFVIFVYRKRMMD</sequence>
<keyword evidence="2 5" id="KW-0812">Transmembrane</keyword>
<protein>
    <submittedName>
        <fullName evidence="7">ABC-2 type transport system permease protein</fullName>
    </submittedName>
</protein>
<comment type="subcellular location">
    <subcellularLocation>
        <location evidence="1">Membrane</location>
        <topology evidence="1">Multi-pass membrane protein</topology>
    </subcellularLocation>
</comment>
<name>A0ABT9Z871_9BACI</name>